<organism evidence="1 3">
    <name type="scientific">Haloferax gibbonsii</name>
    <dbReference type="NCBI Taxonomy" id="35746"/>
    <lineage>
        <taxon>Archaea</taxon>
        <taxon>Methanobacteriati</taxon>
        <taxon>Methanobacteriota</taxon>
        <taxon>Stenosarchaea group</taxon>
        <taxon>Halobacteria</taxon>
        <taxon>Halobacteriales</taxon>
        <taxon>Haloferacaceae</taxon>
        <taxon>Haloferax</taxon>
    </lineage>
</organism>
<dbReference type="Proteomes" id="UP000663064">
    <property type="component" value="Chromosome"/>
</dbReference>
<dbReference type="EMBL" id="CP011947">
    <property type="protein sequence ID" value="AKU06687.1"/>
    <property type="molecule type" value="Genomic_DNA"/>
</dbReference>
<proteinExistence type="predicted"/>
<reference evidence="2" key="3">
    <citation type="journal article" date="2021" name="Front. Microbiol.">
        <title>Cellular and Genomic Properties of Haloferax gibbonsii LR2-5, the Host of Euryarchaeal Virus HFTV1.</title>
        <authorList>
            <person name="Tittes C."/>
            <person name="Schwarzer S."/>
            <person name="Pfeiffer F."/>
            <person name="Dyall-Smith M."/>
            <person name="Rodriguez-Franco M."/>
            <person name="Oksanen H.M."/>
            <person name="Quax T.E.F."/>
        </authorList>
    </citation>
    <scope>NUCLEOTIDE SEQUENCE</scope>
    <source>
        <strain evidence="2">LR2-5</strain>
    </source>
</reference>
<evidence type="ECO:0000313" key="3">
    <source>
        <dbReference type="Proteomes" id="UP000066124"/>
    </source>
</evidence>
<dbReference type="EMBL" id="CP063205">
    <property type="protein sequence ID" value="QOS10682.1"/>
    <property type="molecule type" value="Genomic_DNA"/>
</dbReference>
<reference evidence="3" key="1">
    <citation type="journal article" date="2015" name="J. Biotechnol.">
        <title>Complete genome sequence of Haloferax gibbonsii strain ARA6, a potential producer of polyhydroxyalkanoates and halocins isolated from Araruama, Rio de Janeiro, Brasil.</title>
        <authorList>
            <person name="Pinto L.H."/>
            <person name="D'Alincourt Carvalho-Assef A.P."/>
            <person name="Vieira R.P."/>
            <person name="Clementino M.M."/>
            <person name="Albano R.M."/>
        </authorList>
    </citation>
    <scope>NUCLEOTIDE SEQUENCE [LARGE SCALE GENOMIC DNA]</scope>
    <source>
        <strain evidence="3">ARA6</strain>
    </source>
</reference>
<evidence type="ECO:0000313" key="1">
    <source>
        <dbReference type="EMBL" id="AKU06687.1"/>
    </source>
</evidence>
<dbReference type="Proteomes" id="UP000066124">
    <property type="component" value="Chromosome"/>
</dbReference>
<evidence type="ECO:0000313" key="2">
    <source>
        <dbReference type="EMBL" id="QOS10682.1"/>
    </source>
</evidence>
<accession>A0A0K1IQ60</accession>
<dbReference type="PATRIC" id="fig|35746.4.peg.555"/>
<name>A0A0K1IQ60_HALGI</name>
<dbReference type="KEGG" id="hgi:ABY42_02625"/>
<dbReference type="AlphaFoldDB" id="A0A0K1IQ60"/>
<gene>
    <name evidence="1" type="ORF">ABY42_02625</name>
    <name evidence="2" type="ORF">HfgLR_02650</name>
</gene>
<protein>
    <submittedName>
        <fullName evidence="1">Uncharacterized protein</fullName>
    </submittedName>
</protein>
<reference evidence="1" key="2">
    <citation type="submission" date="2015-06" db="EMBL/GenBank/DDBJ databases">
        <authorList>
            <person name="Hoefler B.C."/>
            <person name="Straight P.D."/>
        </authorList>
    </citation>
    <scope>NUCLEOTIDE SEQUENCE [LARGE SCALE GENOMIC DNA]</scope>
    <source>
        <strain evidence="1">ARA6</strain>
    </source>
</reference>
<sequence>MLVQNVIGRQLLDSKWTRTLSVLTSAVAGFRALAKGRTKQGVLFLAAGALSLRWSSAGFAAQLAAEALNRR</sequence>